<evidence type="ECO:0000256" key="1">
    <source>
        <dbReference type="SAM" id="Phobius"/>
    </source>
</evidence>
<name>A0A484Z794_9ENTR</name>
<evidence type="ECO:0000313" key="2">
    <source>
        <dbReference type="EMBL" id="QXA48604.1"/>
    </source>
</evidence>
<reference evidence="2 5" key="2">
    <citation type="submission" date="2021-06" db="EMBL/GenBank/DDBJ databases">
        <title>FDA dAtabase for Regulatory Grade micrObial Sequences (FDA-ARGOS): Supporting development and validation of Infectious Disease Dx tests.</title>
        <authorList>
            <person name="Sproer C."/>
            <person name="Gronow S."/>
            <person name="Severitt S."/>
            <person name="Schroder I."/>
            <person name="Tallon L."/>
            <person name="Sadzewicz L."/>
            <person name="Zhao X."/>
            <person name="Boylan J."/>
            <person name="Ott S."/>
            <person name="Bowen H."/>
            <person name="Vavikolanu K."/>
            <person name="Mehta A."/>
            <person name="Aluvathingal J."/>
            <person name="Nadendla S."/>
            <person name="Lowell S."/>
            <person name="Myers T."/>
            <person name="Yan Y."/>
        </authorList>
    </citation>
    <scope>NUCLEOTIDE SEQUENCE [LARGE SCALE GENOMIC DNA]</scope>
    <source>
        <strain evidence="2 5">FDAARGOS 1428</strain>
    </source>
</reference>
<proteinExistence type="predicted"/>
<evidence type="ECO:0000313" key="4">
    <source>
        <dbReference type="Proteomes" id="UP000351155"/>
    </source>
</evidence>
<feature type="transmembrane region" description="Helical" evidence="1">
    <location>
        <begin position="30"/>
        <end position="52"/>
    </location>
</feature>
<dbReference type="EMBL" id="CAADIW010000072">
    <property type="protein sequence ID" value="VFS44314.1"/>
    <property type="molecule type" value="Genomic_DNA"/>
</dbReference>
<protein>
    <submittedName>
        <fullName evidence="3">Uncharacterized protein</fullName>
    </submittedName>
</protein>
<evidence type="ECO:0000313" key="5">
    <source>
        <dbReference type="Proteomes" id="UP000683583"/>
    </source>
</evidence>
<dbReference type="Proteomes" id="UP000351155">
    <property type="component" value="Unassembled WGS sequence"/>
</dbReference>
<dbReference type="Proteomes" id="UP000683583">
    <property type="component" value="Chromosome"/>
</dbReference>
<keyword evidence="1" id="KW-0812">Transmembrane</keyword>
<keyword evidence="5" id="KW-1185">Reference proteome</keyword>
<dbReference type="AlphaFoldDB" id="A0A484Z794"/>
<organism evidence="3 4">
    <name type="scientific">Enterobacter cancerogenus</name>
    <dbReference type="NCBI Taxonomy" id="69218"/>
    <lineage>
        <taxon>Bacteria</taxon>
        <taxon>Pseudomonadati</taxon>
        <taxon>Pseudomonadota</taxon>
        <taxon>Gammaproteobacteria</taxon>
        <taxon>Enterobacterales</taxon>
        <taxon>Enterobacteriaceae</taxon>
        <taxon>Enterobacter</taxon>
        <taxon>Enterobacter cloacae complex</taxon>
    </lineage>
</organism>
<accession>A0A484Z794</accession>
<keyword evidence="1" id="KW-0472">Membrane</keyword>
<dbReference type="EMBL" id="CP077290">
    <property type="protein sequence ID" value="QXA48604.1"/>
    <property type="molecule type" value="Genomic_DNA"/>
</dbReference>
<reference evidence="3 4" key="1">
    <citation type="submission" date="2019-03" db="EMBL/GenBank/DDBJ databases">
        <authorList>
            <consortium name="Pathogen Informatics"/>
        </authorList>
    </citation>
    <scope>NUCLEOTIDE SEQUENCE [LARGE SCALE GENOMIC DNA]</scope>
    <source>
        <strain evidence="3 4">NCTC12126</strain>
    </source>
</reference>
<evidence type="ECO:0000313" key="3">
    <source>
        <dbReference type="EMBL" id="VFS44314.1"/>
    </source>
</evidence>
<keyword evidence="1" id="KW-1133">Transmembrane helix</keyword>
<dbReference type="RefSeq" id="WP_006178120.1">
    <property type="nucleotide sequence ID" value="NZ_CABKNU010000008.1"/>
</dbReference>
<sequence length="170" mass="18889">MAGFDGEEDTLPGVNESRLALNFEAACQRLGLGLLLLIILLAVAGVFSNGYVSTATKENTAKTLTVNYERYGRLQTEYKLAFTAKGVQADHYEFRLGGDFNKAFQPGSITPQPDSMFSRGNTLHLIYNNVSNKQDFTVWLYITPTQFGNTVSSLGLNNQPDITFRQFIYP</sequence>
<gene>
    <name evidence="2" type="ORF">I6L58_18085</name>
    <name evidence="3" type="ORF">NCTC12126_05614</name>
</gene>